<dbReference type="OrthoDB" id="1711136at2759"/>
<evidence type="ECO:0000256" key="2">
    <source>
        <dbReference type="RuleBase" id="RU000501"/>
    </source>
</evidence>
<dbReference type="Gene3D" id="3.20.20.70">
    <property type="entry name" value="Aldolase class I"/>
    <property type="match status" value="1"/>
</dbReference>
<dbReference type="PROSITE" id="PS00958">
    <property type="entry name" value="TRANSALDOLASE_2"/>
    <property type="match status" value="1"/>
</dbReference>
<dbReference type="GO" id="GO:0004801">
    <property type="term" value="F:transaldolase activity"/>
    <property type="evidence" value="ECO:0007669"/>
    <property type="project" value="UniProtKB-EC"/>
</dbReference>
<comment type="pathway">
    <text evidence="2">Carbohydrate degradation; pentose phosphate pathway; D-glyceraldehyde 3-phosphate and beta-D-fructose 6-phosphate from D-ribose 5-phosphate and D-xylulose 5-phosphate (non-oxidative stage): step 2/3.</text>
</comment>
<keyword evidence="1" id="KW-0704">Schiff base</keyword>
<dbReference type="EMBL" id="JAACFV010000313">
    <property type="protein sequence ID" value="KAF7502160.1"/>
    <property type="molecule type" value="Genomic_DNA"/>
</dbReference>
<dbReference type="Proteomes" id="UP000606974">
    <property type="component" value="Unassembled WGS sequence"/>
</dbReference>
<accession>A0A8H7ABG5</accession>
<keyword evidence="2" id="KW-0808">Transferase</keyword>
<reference evidence="3" key="1">
    <citation type="submission" date="2020-02" db="EMBL/GenBank/DDBJ databases">
        <authorList>
            <person name="Palmer J.M."/>
        </authorList>
    </citation>
    <scope>NUCLEOTIDE SEQUENCE</scope>
    <source>
        <strain evidence="3">EPUS1.4</strain>
        <tissue evidence="3">Thallus</tissue>
    </source>
</reference>
<comment type="caution">
    <text evidence="3">The sequence shown here is derived from an EMBL/GenBank/DDBJ whole genome shotgun (WGS) entry which is preliminary data.</text>
</comment>
<dbReference type="UniPathway" id="UPA00115">
    <property type="reaction ID" value="UER00414"/>
</dbReference>
<comment type="function">
    <text evidence="2">Catalyzes the rate-limiting step of the non-oxidative phase in the pentose phosphate pathway. Catalyzes the reversible conversion of sedheptulose-7-phosphate and D-glyceraldehyde 3-phosphate into erythrose-4-phosphate and beta-D-fructose 6-phosphate.</text>
</comment>
<dbReference type="Pfam" id="PF00923">
    <property type="entry name" value="TAL_FSA"/>
    <property type="match status" value="1"/>
</dbReference>
<keyword evidence="4" id="KW-1185">Reference proteome</keyword>
<organism evidence="3 4">
    <name type="scientific">Endocarpon pusillum</name>
    <dbReference type="NCBI Taxonomy" id="364733"/>
    <lineage>
        <taxon>Eukaryota</taxon>
        <taxon>Fungi</taxon>
        <taxon>Dikarya</taxon>
        <taxon>Ascomycota</taxon>
        <taxon>Pezizomycotina</taxon>
        <taxon>Eurotiomycetes</taxon>
        <taxon>Chaetothyriomycetidae</taxon>
        <taxon>Verrucariales</taxon>
        <taxon>Verrucariaceae</taxon>
        <taxon>Endocarpon</taxon>
    </lineage>
</organism>
<evidence type="ECO:0000256" key="1">
    <source>
        <dbReference type="ARBA" id="ARBA00023270"/>
    </source>
</evidence>
<dbReference type="SUPFAM" id="SSF51569">
    <property type="entry name" value="Aldolase"/>
    <property type="match status" value="1"/>
</dbReference>
<dbReference type="EC" id="2.2.1.2" evidence="2"/>
<dbReference type="InterPro" id="IPR013785">
    <property type="entry name" value="Aldolase_TIM"/>
</dbReference>
<dbReference type="AlphaFoldDB" id="A0A8H7ABG5"/>
<evidence type="ECO:0000313" key="3">
    <source>
        <dbReference type="EMBL" id="KAF7502160.1"/>
    </source>
</evidence>
<dbReference type="GO" id="GO:0009052">
    <property type="term" value="P:pentose-phosphate shunt, non-oxidative branch"/>
    <property type="evidence" value="ECO:0007669"/>
    <property type="project" value="TreeGrafter"/>
</dbReference>
<comment type="catalytic activity">
    <reaction evidence="2">
        <text>D-sedoheptulose 7-phosphate + D-glyceraldehyde 3-phosphate = D-erythrose 4-phosphate + beta-D-fructose 6-phosphate</text>
        <dbReference type="Rhea" id="RHEA:17053"/>
        <dbReference type="ChEBI" id="CHEBI:16897"/>
        <dbReference type="ChEBI" id="CHEBI:57483"/>
        <dbReference type="ChEBI" id="CHEBI:57634"/>
        <dbReference type="ChEBI" id="CHEBI:59776"/>
        <dbReference type="EC" id="2.2.1.2"/>
    </reaction>
</comment>
<dbReference type="InterPro" id="IPR018225">
    <property type="entry name" value="Transaldolase_AS"/>
</dbReference>
<gene>
    <name evidence="3" type="ORF">GJ744_006874</name>
</gene>
<keyword evidence="2" id="KW-0570">Pentose shunt</keyword>
<evidence type="ECO:0000313" key="4">
    <source>
        <dbReference type="Proteomes" id="UP000606974"/>
    </source>
</evidence>
<name>A0A8H7ABG5_9EURO</name>
<proteinExistence type="predicted"/>
<dbReference type="PANTHER" id="PTHR10683:SF34">
    <property type="entry name" value="TRANSALDOLASE"/>
    <property type="match status" value="1"/>
</dbReference>
<sequence length="346" mass="38563">MGSIAHNESTVNVLEYVRSKSQVDVDSLDIGISDELGPFVDCTSNQADAYAEISQPQRATVLHRSVALAKQILSEFPYVTFEELAFEISMVSLSLSIAPKIKGSILVMSNPLYCHSTPKIVENGHRLAEICHRLEPNFDLSRLCIKVASTWEGLQACRKLKELGIKTLATTLFTMEQAVLAAEVGCVSVSPFVHELKVHFDETYHDTDPIFDLCVEAQQYYKQHSYSTKVKACSVISMEEVLQLAGVAAFTIPPELLRELATSHESEQKLADLSLFQTPQIKNAQRENNLQSFVDDEAKFRIAFTRRDDGKGQMKTIQAINIFCDCQIQAEQLMRETEAHLADSGA</sequence>
<dbReference type="PANTHER" id="PTHR10683">
    <property type="entry name" value="TRANSALDOLASE"/>
    <property type="match status" value="1"/>
</dbReference>
<protein>
    <recommendedName>
        <fullName evidence="2">Transaldolase</fullName>
        <ecNumber evidence="2">2.2.1.2</ecNumber>
    </recommendedName>
</protein>
<dbReference type="InterPro" id="IPR001585">
    <property type="entry name" value="TAL/FSA"/>
</dbReference>
<dbReference type="GO" id="GO:0005975">
    <property type="term" value="P:carbohydrate metabolic process"/>
    <property type="evidence" value="ECO:0007669"/>
    <property type="project" value="InterPro"/>
</dbReference>